<dbReference type="Pfam" id="PF24876">
    <property type="entry name" value="PA4575"/>
    <property type="match status" value="1"/>
</dbReference>
<dbReference type="EMBL" id="CZQC01000050">
    <property type="protein sequence ID" value="CUS41741.1"/>
    <property type="molecule type" value="Genomic_DNA"/>
</dbReference>
<dbReference type="AlphaFoldDB" id="A0A160TCU1"/>
<proteinExistence type="predicted"/>
<organism evidence="1">
    <name type="scientific">hydrothermal vent metagenome</name>
    <dbReference type="NCBI Taxonomy" id="652676"/>
    <lineage>
        <taxon>unclassified sequences</taxon>
        <taxon>metagenomes</taxon>
        <taxon>ecological metagenomes</taxon>
    </lineage>
</organism>
<name>A0A160TCU1_9ZZZZ</name>
<protein>
    <submittedName>
        <fullName evidence="1">Uncharacterized protein</fullName>
    </submittedName>
</protein>
<sequence>MKLVYDGAVAESVLIRSGKRIELHVCELDEELFVLVMLVGRDDSMPTSINSQGPYHDKNQAKAALSAIRWALTVDGYDGEKRTSIWSLHARREARENQHRRSLYVVDTSFVPLGVPPEDE</sequence>
<gene>
    <name evidence="1" type="ORF">MGWOODY_Tha2260</name>
</gene>
<dbReference type="InterPro" id="IPR056903">
    <property type="entry name" value="PA4575-like"/>
</dbReference>
<accession>A0A160TCU1</accession>
<reference evidence="1" key="1">
    <citation type="submission" date="2015-10" db="EMBL/GenBank/DDBJ databases">
        <authorList>
            <person name="Gilbert D.G."/>
        </authorList>
    </citation>
    <scope>NUCLEOTIDE SEQUENCE</scope>
</reference>
<evidence type="ECO:0000313" key="1">
    <source>
        <dbReference type="EMBL" id="CUS41741.1"/>
    </source>
</evidence>